<accession>A0A2M3ZUU4</accession>
<evidence type="ECO:0000313" key="2">
    <source>
        <dbReference type="EMBL" id="MBW32313.1"/>
    </source>
</evidence>
<keyword evidence="1" id="KW-0732">Signal</keyword>
<reference evidence="2" key="1">
    <citation type="submission" date="2018-01" db="EMBL/GenBank/DDBJ databases">
        <title>An insight into the sialome of Amazonian anophelines.</title>
        <authorList>
            <person name="Ribeiro J.M."/>
            <person name="Scarpassa V."/>
            <person name="Calvo E."/>
        </authorList>
    </citation>
    <scope>NUCLEOTIDE SEQUENCE</scope>
    <source>
        <tissue evidence="2">Salivary glands</tissue>
    </source>
</reference>
<feature type="chain" id="PRO_5014882494" evidence="1">
    <location>
        <begin position="19"/>
        <end position="78"/>
    </location>
</feature>
<dbReference type="EMBL" id="GGFM01011562">
    <property type="protein sequence ID" value="MBW32313.1"/>
    <property type="molecule type" value="Transcribed_RNA"/>
</dbReference>
<proteinExistence type="predicted"/>
<protein>
    <submittedName>
        <fullName evidence="2">Putative secreted peptide</fullName>
    </submittedName>
</protein>
<organism evidence="2">
    <name type="scientific">Anopheles braziliensis</name>
    <dbReference type="NCBI Taxonomy" id="58242"/>
    <lineage>
        <taxon>Eukaryota</taxon>
        <taxon>Metazoa</taxon>
        <taxon>Ecdysozoa</taxon>
        <taxon>Arthropoda</taxon>
        <taxon>Hexapoda</taxon>
        <taxon>Insecta</taxon>
        <taxon>Pterygota</taxon>
        <taxon>Neoptera</taxon>
        <taxon>Endopterygota</taxon>
        <taxon>Diptera</taxon>
        <taxon>Nematocera</taxon>
        <taxon>Culicoidea</taxon>
        <taxon>Culicidae</taxon>
        <taxon>Anophelinae</taxon>
        <taxon>Anopheles</taxon>
    </lineage>
</organism>
<dbReference type="AlphaFoldDB" id="A0A2M3ZUU4"/>
<feature type="signal peptide" evidence="1">
    <location>
        <begin position="1"/>
        <end position="18"/>
    </location>
</feature>
<evidence type="ECO:0000256" key="1">
    <source>
        <dbReference type="SAM" id="SignalP"/>
    </source>
</evidence>
<sequence>MIVSSLLLSLSLTFGDDAAEVRTDTDPDPDTDHDLVRCERRNPFISDGTLNDQPTWRASMLTRIDRVNLYRRSMNFSQ</sequence>
<name>A0A2M3ZUU4_9DIPT</name>